<dbReference type="InterPro" id="IPR011856">
    <property type="entry name" value="tRNA_endonuc-like_dom_sf"/>
</dbReference>
<dbReference type="EMBL" id="QYUK01000011">
    <property type="protein sequence ID" value="RJF89785.1"/>
    <property type="molecule type" value="Genomic_DNA"/>
</dbReference>
<keyword evidence="4" id="KW-1185">Reference proteome</keyword>
<dbReference type="PANTHER" id="PTHR34039">
    <property type="entry name" value="UPF0102 PROTEIN YRAN"/>
    <property type="match status" value="1"/>
</dbReference>
<sequence>MSLKARRQAQRAGRLAEFFAATSLRLRGWRIVARDWRCKQGEIDLVARRGGVVAFIEVKRRDGWTAAADAVSLRQRQRIGRAAAFFLAQHPGLASLQPRFDAILIVPWRPPSHIRDAWRID</sequence>
<dbReference type="PANTHER" id="PTHR34039:SF1">
    <property type="entry name" value="UPF0102 PROTEIN YRAN"/>
    <property type="match status" value="1"/>
</dbReference>
<protein>
    <recommendedName>
        <fullName evidence="2">UPF0102 protein D3874_24765</fullName>
    </recommendedName>
</protein>
<dbReference type="SUPFAM" id="SSF52980">
    <property type="entry name" value="Restriction endonuclease-like"/>
    <property type="match status" value="1"/>
</dbReference>
<dbReference type="GO" id="GO:0003676">
    <property type="term" value="F:nucleic acid binding"/>
    <property type="evidence" value="ECO:0007669"/>
    <property type="project" value="InterPro"/>
</dbReference>
<dbReference type="NCBIfam" id="NF009151">
    <property type="entry name" value="PRK12497.1-5"/>
    <property type="match status" value="1"/>
</dbReference>
<dbReference type="Gene3D" id="3.40.1350.10">
    <property type="match status" value="1"/>
</dbReference>
<dbReference type="RefSeq" id="WP_119782004.1">
    <property type="nucleotide sequence ID" value="NZ_QYUK01000011.1"/>
</dbReference>
<organism evidence="3 4">
    <name type="scientific">Oleomonas cavernae</name>
    <dbReference type="NCBI Taxonomy" id="2320859"/>
    <lineage>
        <taxon>Bacteria</taxon>
        <taxon>Pseudomonadati</taxon>
        <taxon>Pseudomonadota</taxon>
        <taxon>Alphaproteobacteria</taxon>
        <taxon>Acetobacterales</taxon>
        <taxon>Acetobacteraceae</taxon>
        <taxon>Oleomonas</taxon>
    </lineage>
</organism>
<evidence type="ECO:0000256" key="2">
    <source>
        <dbReference type="HAMAP-Rule" id="MF_00048"/>
    </source>
</evidence>
<dbReference type="InterPro" id="IPR011335">
    <property type="entry name" value="Restrct_endonuc-II-like"/>
</dbReference>
<evidence type="ECO:0000313" key="3">
    <source>
        <dbReference type="EMBL" id="RJF89785.1"/>
    </source>
</evidence>
<dbReference type="Proteomes" id="UP000284605">
    <property type="component" value="Unassembled WGS sequence"/>
</dbReference>
<proteinExistence type="inferred from homology"/>
<evidence type="ECO:0000256" key="1">
    <source>
        <dbReference type="ARBA" id="ARBA00006738"/>
    </source>
</evidence>
<comment type="similarity">
    <text evidence="1 2">Belongs to the UPF0102 family.</text>
</comment>
<gene>
    <name evidence="3" type="ORF">D3874_24765</name>
</gene>
<dbReference type="OrthoDB" id="9812968at2"/>
<dbReference type="Pfam" id="PF02021">
    <property type="entry name" value="UPF0102"/>
    <property type="match status" value="1"/>
</dbReference>
<dbReference type="HAMAP" id="MF_00048">
    <property type="entry name" value="UPF0102"/>
    <property type="match status" value="1"/>
</dbReference>
<name>A0A418WIF5_9PROT</name>
<accession>A0A418WIF5</accession>
<comment type="caution">
    <text evidence="3">The sequence shown here is derived from an EMBL/GenBank/DDBJ whole genome shotgun (WGS) entry which is preliminary data.</text>
</comment>
<reference evidence="3 4" key="1">
    <citation type="submission" date="2018-09" db="EMBL/GenBank/DDBJ databases">
        <authorList>
            <person name="Zhu H."/>
        </authorList>
    </citation>
    <scope>NUCLEOTIDE SEQUENCE [LARGE SCALE GENOMIC DNA]</scope>
    <source>
        <strain evidence="3 4">K1W22B-8</strain>
    </source>
</reference>
<evidence type="ECO:0000313" key="4">
    <source>
        <dbReference type="Proteomes" id="UP000284605"/>
    </source>
</evidence>
<dbReference type="AlphaFoldDB" id="A0A418WIF5"/>
<dbReference type="InterPro" id="IPR003509">
    <property type="entry name" value="UPF0102_YraN-like"/>
</dbReference>